<evidence type="ECO:0000313" key="4">
    <source>
        <dbReference type="Proteomes" id="UP000823674"/>
    </source>
</evidence>
<feature type="binding site" evidence="1">
    <location>
        <position position="632"/>
    </location>
    <ligand>
        <name>Zn(2+)</name>
        <dbReference type="ChEBI" id="CHEBI:29105"/>
    </ligand>
</feature>
<keyword evidence="1" id="KW-0862">Zinc</keyword>
<dbReference type="Pfam" id="PF04502">
    <property type="entry name" value="Saf4_Yju2"/>
    <property type="match status" value="2"/>
</dbReference>
<keyword evidence="1" id="KW-0507">mRNA processing</keyword>
<accession>A0ABQ7MDI4</accession>
<dbReference type="InterPro" id="IPR018247">
    <property type="entry name" value="EF_Hand_1_Ca_BS"/>
</dbReference>
<dbReference type="InterPro" id="IPR007590">
    <property type="entry name" value="Saf4/Yju2"/>
</dbReference>
<dbReference type="PANTHER" id="PTHR12111:SF17">
    <property type="entry name" value="SPLICING FACTOR YJU2"/>
    <property type="match status" value="1"/>
</dbReference>
<comment type="subunit">
    <text evidence="1">Component of the spliceosome. Present in the activated B complex, the catalytically activated B* complex which catalyzes the branching, the catalytic step 1 C complex catalyzing the exon ligation, and the postcatalytic P complex containing the ligated exons (mRNA) and the excised lariat intron.</text>
</comment>
<dbReference type="PANTHER" id="PTHR12111">
    <property type="entry name" value="SPLICING FACTOR YJU2"/>
    <property type="match status" value="1"/>
</dbReference>
<feature type="binding site" evidence="1">
    <location>
        <position position="635"/>
    </location>
    <ligand>
        <name>Zn(2+)</name>
        <dbReference type="ChEBI" id="CHEBI:29105"/>
    </ligand>
</feature>
<keyword evidence="4" id="KW-1185">Reference proteome</keyword>
<feature type="coiled-coil region" evidence="2">
    <location>
        <begin position="711"/>
        <end position="738"/>
    </location>
</feature>
<proteinExistence type="inferred from homology"/>
<dbReference type="Proteomes" id="UP000823674">
    <property type="component" value="Chromosome A05"/>
</dbReference>
<protein>
    <recommendedName>
        <fullName evidence="1">Splicing factor YJU2</fullName>
    </recommendedName>
</protein>
<evidence type="ECO:0000313" key="3">
    <source>
        <dbReference type="EMBL" id="KAG5396827.1"/>
    </source>
</evidence>
<comment type="similarity">
    <text evidence="1">Belongs to the CWC16 family. YJU2 subfamily.</text>
</comment>
<evidence type="ECO:0000256" key="1">
    <source>
        <dbReference type="HAMAP-Rule" id="MF_03226"/>
    </source>
</evidence>
<reference evidence="3 4" key="1">
    <citation type="submission" date="2021-03" db="EMBL/GenBank/DDBJ databases">
        <authorList>
            <person name="King G.J."/>
            <person name="Bancroft I."/>
            <person name="Baten A."/>
            <person name="Bloomfield J."/>
            <person name="Borpatragohain P."/>
            <person name="He Z."/>
            <person name="Irish N."/>
            <person name="Irwin J."/>
            <person name="Liu K."/>
            <person name="Mauleon R.P."/>
            <person name="Moore J."/>
            <person name="Morris R."/>
            <person name="Ostergaard L."/>
            <person name="Wang B."/>
            <person name="Wells R."/>
        </authorList>
    </citation>
    <scope>NUCLEOTIDE SEQUENCE [LARGE SCALE GENOMIC DNA]</scope>
    <source>
        <strain evidence="3">R-o-18</strain>
        <tissue evidence="3">Leaf</tissue>
    </source>
</reference>
<sequence length="948" mass="107927">MGERKVPNKYIPPDFDPKKILRLCKPNNQQKKIRFMLPVRIRCNTCGSYMSEGTKFNCREEEVINETFYIKCTNCSAEVTIKTDSKNSGYTVESGAVGVYNGLEEEEKHDVAENALESLEKRTKVSKREIEVMAALDEMKSMKSRRASVSLESLLEALNKRKKQEEENVEEELLIKSIKFGKRTRIDEEKNYEVFDKEKKKPNRRVNGTYPIQISSVRIVSKKTAKLTRGLESLCHNYGSDSDEEKHATFDILADLIINIENLKAAKTSSRLNPKEFLGLASQLETLMASRETLKPGTSDSKCAASVRTVRLLAIKISNDLHGHDCQLKKDEASYLLIDSSRSLDSERQYFCLVNAQDRGITSSIRDGDSVSSSFWSGFEMRMCSNSISCFDTFQRLALEEETNILTFLENRCGLQITTLLDHTFCNSCLYQSSVKLNRSWRFPPFYSPTPAHFSNRSPTIHGNSATKKFFERSFPPPSPAKTVTAGDNKGQQVAVKVILKEKMKTAIAIEDVSREVKILRALSGHDDLPYFYDARRALGLNILMCRTTRSQTRERKVLNKYYSPDFDPKKIPRLRKPNNQQKKIRFMLPVRFRCNTCGAYMSEGTKFNCREEEVINETYLGIKIHRFYIKCTNCSAEITIKTDPKNSGYVVESGAIGPYNGHAEEEEEEKHEVAKNAFESLEKRTMVSKREIEVMAALDEMKSMKSRRASVSLESLLEALNRRKKQEEENVEEELLIKSIKFGKQTRIDEEKNDEVLDEKKTKKPKRRVNCTSPIQISSVRIVSIKTAKGLESLCHNYGSDSDEENRLNPKEFLGLASQLETLMASRETLKPGTSDSKCAASVRTVRLLAIKISNDLHGHDCQLKKDEASYLLIDSSRSLDSERQYFCLVNAQDRGITSSIRDGDSVSSSFWSGFEMRMCSNSISCFDTFQRLALEEETNILTFLVI</sequence>
<dbReference type="EMBL" id="JADBGQ010000005">
    <property type="protein sequence ID" value="KAG5396827.1"/>
    <property type="molecule type" value="Genomic_DNA"/>
</dbReference>
<keyword evidence="1" id="KW-0747">Spliceosome</keyword>
<organism evidence="3 4">
    <name type="scientific">Brassica rapa subsp. trilocularis</name>
    <dbReference type="NCBI Taxonomy" id="1813537"/>
    <lineage>
        <taxon>Eukaryota</taxon>
        <taxon>Viridiplantae</taxon>
        <taxon>Streptophyta</taxon>
        <taxon>Embryophyta</taxon>
        <taxon>Tracheophyta</taxon>
        <taxon>Spermatophyta</taxon>
        <taxon>Magnoliopsida</taxon>
        <taxon>eudicotyledons</taxon>
        <taxon>Gunneridae</taxon>
        <taxon>Pentapetalae</taxon>
        <taxon>rosids</taxon>
        <taxon>malvids</taxon>
        <taxon>Brassicales</taxon>
        <taxon>Brassicaceae</taxon>
        <taxon>Brassiceae</taxon>
        <taxon>Brassica</taxon>
    </lineage>
</organism>
<keyword evidence="2" id="KW-0175">Coiled coil</keyword>
<dbReference type="InterPro" id="IPR043701">
    <property type="entry name" value="Yju2"/>
</dbReference>
<feature type="binding site" evidence="1">
    <location>
        <position position="598"/>
    </location>
    <ligand>
        <name>Zn(2+)</name>
        <dbReference type="ChEBI" id="CHEBI:29105"/>
    </ligand>
</feature>
<gene>
    <name evidence="3" type="primary">A05p018120.1_BraROA</name>
    <name evidence="3" type="ORF">IGI04_018641</name>
</gene>
<name>A0ABQ7MDI4_BRACM</name>
<evidence type="ECO:0000256" key="2">
    <source>
        <dbReference type="SAM" id="Coils"/>
    </source>
</evidence>
<keyword evidence="1" id="KW-0479">Metal-binding</keyword>
<comment type="subcellular location">
    <subcellularLocation>
        <location evidence="1">Nucleus</location>
    </subcellularLocation>
</comment>
<feature type="coiled-coil region" evidence="2">
    <location>
        <begin position="102"/>
        <end position="175"/>
    </location>
</feature>
<comment type="caution">
    <text evidence="3">The sequence shown here is derived from an EMBL/GenBank/DDBJ whole genome shotgun (WGS) entry which is preliminary data.</text>
</comment>
<comment type="function">
    <text evidence="1">Part of the spliceosome which catalyzes two sequential transesterification reactions, first the excision of the non-coding intron from pre-mRNA and then the ligation of the coding exons to form the mature mRNA. Plays a role in stabilizing the structure of the spliceosome catalytic core and docking of the branch helix into the active site, producing 5'-exon and lariat intron-3'-intermediates.</text>
</comment>
<keyword evidence="1" id="KW-0508">mRNA splicing</keyword>
<keyword evidence="1" id="KW-0539">Nucleus</keyword>
<feature type="binding site" evidence="1">
    <location>
        <position position="595"/>
    </location>
    <ligand>
        <name>Zn(2+)</name>
        <dbReference type="ChEBI" id="CHEBI:29105"/>
    </ligand>
</feature>
<dbReference type="HAMAP" id="MF_03226">
    <property type="entry name" value="YJU2"/>
    <property type="match status" value="1"/>
</dbReference>
<dbReference type="PROSITE" id="PS00018">
    <property type="entry name" value="EF_HAND_1"/>
    <property type="match status" value="1"/>
</dbReference>